<gene>
    <name evidence="1" type="ORF">GOODEAATRI_007860</name>
</gene>
<proteinExistence type="predicted"/>
<evidence type="ECO:0000313" key="1">
    <source>
        <dbReference type="EMBL" id="MEQ2181094.1"/>
    </source>
</evidence>
<feature type="non-terminal residue" evidence="1">
    <location>
        <position position="1"/>
    </location>
</feature>
<organism evidence="1 2">
    <name type="scientific">Goodea atripinnis</name>
    <dbReference type="NCBI Taxonomy" id="208336"/>
    <lineage>
        <taxon>Eukaryota</taxon>
        <taxon>Metazoa</taxon>
        <taxon>Chordata</taxon>
        <taxon>Craniata</taxon>
        <taxon>Vertebrata</taxon>
        <taxon>Euteleostomi</taxon>
        <taxon>Actinopterygii</taxon>
        <taxon>Neopterygii</taxon>
        <taxon>Teleostei</taxon>
        <taxon>Neoteleostei</taxon>
        <taxon>Acanthomorphata</taxon>
        <taxon>Ovalentaria</taxon>
        <taxon>Atherinomorphae</taxon>
        <taxon>Cyprinodontiformes</taxon>
        <taxon>Goodeidae</taxon>
        <taxon>Goodea</taxon>
    </lineage>
</organism>
<accession>A0ABV0PCA1</accession>
<comment type="caution">
    <text evidence="1">The sequence shown here is derived from an EMBL/GenBank/DDBJ whole genome shotgun (WGS) entry which is preliminary data.</text>
</comment>
<dbReference type="Proteomes" id="UP001476798">
    <property type="component" value="Unassembled WGS sequence"/>
</dbReference>
<keyword evidence="2" id="KW-1185">Reference proteome</keyword>
<evidence type="ECO:0000313" key="2">
    <source>
        <dbReference type="Proteomes" id="UP001476798"/>
    </source>
</evidence>
<dbReference type="EMBL" id="JAHRIO010070373">
    <property type="protein sequence ID" value="MEQ2181094.1"/>
    <property type="molecule type" value="Genomic_DNA"/>
</dbReference>
<name>A0ABV0PCA1_9TELE</name>
<protein>
    <submittedName>
        <fullName evidence="1">Uncharacterized protein</fullName>
    </submittedName>
</protein>
<sequence length="154" mass="17194">EVTLINLQSILRCADEEDGGEYVFQVRLSLPSDYRFCLGDFPGMHSGLMSWSSQRSYRSHEVTTEDRSRTEAQEANMLHLVGIVAGLLFVVICFSKGLKEGKKPQIPESSSNSKLNDLSEEDVHLLAKILSLGLVDADPNYLHHLKGYRDLRGG</sequence>
<reference evidence="1 2" key="1">
    <citation type="submission" date="2021-06" db="EMBL/GenBank/DDBJ databases">
        <authorList>
            <person name="Palmer J.M."/>
        </authorList>
    </citation>
    <scope>NUCLEOTIDE SEQUENCE [LARGE SCALE GENOMIC DNA]</scope>
    <source>
        <strain evidence="1 2">GA_2019</strain>
        <tissue evidence="1">Muscle</tissue>
    </source>
</reference>